<name>A0ABX9LUF5_9LACO</name>
<proteinExistence type="predicted"/>
<evidence type="ECO:0000313" key="2">
    <source>
        <dbReference type="Proteomes" id="UP000283380"/>
    </source>
</evidence>
<dbReference type="Proteomes" id="UP000283380">
    <property type="component" value="Unassembled WGS sequence"/>
</dbReference>
<gene>
    <name evidence="1" type="ORF">DS834_06320</name>
</gene>
<accession>A0ABX9LUF5</accession>
<protein>
    <submittedName>
        <fullName evidence="1">Uncharacterized protein</fullName>
    </submittedName>
</protein>
<reference evidence="1 2" key="1">
    <citation type="submission" date="2018-07" db="EMBL/GenBank/DDBJ databases">
        <title>Genome sequences of six Lactobacillus spp. isolated from bumble bee guts.</title>
        <authorList>
            <person name="Motta E.V.S."/>
            <person name="Moran N.A."/>
        </authorList>
    </citation>
    <scope>NUCLEOTIDE SEQUENCE [LARGE SCALE GENOMIC DNA]</scope>
    <source>
        <strain evidence="1 2">BI-4G</strain>
    </source>
</reference>
<keyword evidence="2" id="KW-1185">Reference proteome</keyword>
<comment type="caution">
    <text evidence="1">The sequence shown here is derived from an EMBL/GenBank/DDBJ whole genome shotgun (WGS) entry which is preliminary data.</text>
</comment>
<evidence type="ECO:0000313" key="1">
    <source>
        <dbReference type="EMBL" id="RHW50922.1"/>
    </source>
</evidence>
<dbReference type="EMBL" id="QOCU01000006">
    <property type="protein sequence ID" value="RHW50922.1"/>
    <property type="molecule type" value="Genomic_DNA"/>
</dbReference>
<organism evidence="1 2">
    <name type="scientific">Lactobacillus bombicola</name>
    <dbReference type="NCBI Taxonomy" id="1505723"/>
    <lineage>
        <taxon>Bacteria</taxon>
        <taxon>Bacillati</taxon>
        <taxon>Bacillota</taxon>
        <taxon>Bacilli</taxon>
        <taxon>Lactobacillales</taxon>
        <taxon>Lactobacillaceae</taxon>
        <taxon>Lactobacillus</taxon>
    </lineage>
</organism>
<sequence length="11" mass="1326">MAELHKLLDQQ</sequence>